<dbReference type="AlphaFoldDB" id="B0WJB0"/>
<dbReference type="PROSITE" id="PS50290">
    <property type="entry name" value="PI3_4_KINASE_3"/>
    <property type="match status" value="1"/>
</dbReference>
<dbReference type="GO" id="GO:0004674">
    <property type="term" value="F:protein serine/threonine kinase activity"/>
    <property type="evidence" value="ECO:0007669"/>
    <property type="project" value="UniProtKB-EC"/>
</dbReference>
<dbReference type="OMA" id="CIRESMI"/>
<dbReference type="OrthoDB" id="431717at2759"/>
<dbReference type="InterPro" id="IPR011009">
    <property type="entry name" value="Kinase-like_dom_sf"/>
</dbReference>
<dbReference type="GO" id="GO:0006302">
    <property type="term" value="P:double-strand break repair"/>
    <property type="evidence" value="ECO:0007669"/>
    <property type="project" value="TreeGrafter"/>
</dbReference>
<dbReference type="GO" id="GO:0005634">
    <property type="term" value="C:nucleus"/>
    <property type="evidence" value="ECO:0007669"/>
    <property type="project" value="TreeGrafter"/>
</dbReference>
<dbReference type="VEuPathDB" id="VectorBase:CPIJ007258"/>
<dbReference type="SMART" id="SM01343">
    <property type="entry name" value="FATC"/>
    <property type="match status" value="1"/>
</dbReference>
<dbReference type="GO" id="GO:0000723">
    <property type="term" value="P:telomere maintenance"/>
    <property type="evidence" value="ECO:0007669"/>
    <property type="project" value="TreeGrafter"/>
</dbReference>
<dbReference type="InParanoid" id="B0WJB0"/>
<proteinExistence type="predicted"/>
<dbReference type="Pfam" id="PF00454">
    <property type="entry name" value="PI3_PI4_kinase"/>
    <property type="match status" value="1"/>
</dbReference>
<keyword evidence="4" id="KW-0418">Kinase</keyword>
<dbReference type="InterPro" id="IPR000403">
    <property type="entry name" value="PI3/4_kinase_cat_dom"/>
</dbReference>
<dbReference type="GO" id="GO:0005524">
    <property type="term" value="F:ATP binding"/>
    <property type="evidence" value="ECO:0007669"/>
    <property type="project" value="UniProtKB-KW"/>
</dbReference>
<dbReference type="SMART" id="SM00146">
    <property type="entry name" value="PI3Kc"/>
    <property type="match status" value="1"/>
</dbReference>
<dbReference type="Proteomes" id="UP000002320">
    <property type="component" value="Unassembled WGS sequence"/>
</dbReference>
<dbReference type="SUPFAM" id="SSF56112">
    <property type="entry name" value="Protein kinase-like (PK-like)"/>
    <property type="match status" value="1"/>
</dbReference>
<dbReference type="EMBL" id="DS231958">
    <property type="protein sequence ID" value="EDS29045.1"/>
    <property type="molecule type" value="Genomic_DNA"/>
</dbReference>
<evidence type="ECO:0000313" key="10">
    <source>
        <dbReference type="Proteomes" id="UP000002320"/>
    </source>
</evidence>
<dbReference type="eggNOG" id="KOG0891">
    <property type="taxonomic scope" value="Eukaryota"/>
</dbReference>
<dbReference type="InterPro" id="IPR036940">
    <property type="entry name" value="PI3/4_kinase_cat_sf"/>
</dbReference>
<evidence type="ECO:0000256" key="4">
    <source>
        <dbReference type="ARBA" id="ARBA00022777"/>
    </source>
</evidence>
<evidence type="ECO:0000256" key="2">
    <source>
        <dbReference type="ARBA" id="ARBA00022679"/>
    </source>
</evidence>
<dbReference type="PANTHER" id="PTHR11139:SF68">
    <property type="entry name" value="DNA-DEPENDENT PROTEIN KINASE CATALYTIC SUBUNIT"/>
    <property type="match status" value="1"/>
</dbReference>
<evidence type="ECO:0000259" key="6">
    <source>
        <dbReference type="PROSITE" id="PS50290"/>
    </source>
</evidence>
<dbReference type="PANTHER" id="PTHR11139">
    <property type="entry name" value="ATAXIA TELANGIECTASIA MUTATED ATM -RELATED"/>
    <property type="match status" value="1"/>
</dbReference>
<evidence type="ECO:0000259" key="7">
    <source>
        <dbReference type="PROSITE" id="PS51190"/>
    </source>
</evidence>
<dbReference type="Gene3D" id="1.10.1070.11">
    <property type="entry name" value="Phosphatidylinositol 3-/4-kinase, catalytic domain"/>
    <property type="match status" value="1"/>
</dbReference>
<reference evidence="8" key="1">
    <citation type="submission" date="2007-03" db="EMBL/GenBank/DDBJ databases">
        <title>Annotation of Culex pipiens quinquefasciatus.</title>
        <authorList>
            <consortium name="The Broad Institute Genome Sequencing Platform"/>
            <person name="Atkinson P.W."/>
            <person name="Hemingway J."/>
            <person name="Christensen B.M."/>
            <person name="Higgs S."/>
            <person name="Kodira C."/>
            <person name="Hannick L."/>
            <person name="Megy K."/>
            <person name="O'Leary S."/>
            <person name="Pearson M."/>
            <person name="Haas B.J."/>
            <person name="Mauceli E."/>
            <person name="Wortman J.R."/>
            <person name="Lee N.H."/>
            <person name="Guigo R."/>
            <person name="Stanke M."/>
            <person name="Alvarado L."/>
            <person name="Amedeo P."/>
            <person name="Antoine C.H."/>
            <person name="Arensburger P."/>
            <person name="Bidwell S.L."/>
            <person name="Crawford M."/>
            <person name="Camaro F."/>
            <person name="Devon K."/>
            <person name="Engels R."/>
            <person name="Hammond M."/>
            <person name="Howarth C."/>
            <person name="Koehrsen M."/>
            <person name="Lawson D."/>
            <person name="Montgomery P."/>
            <person name="Nene V."/>
            <person name="Nusbaum C."/>
            <person name="Puiu D."/>
            <person name="Romero-Severson J."/>
            <person name="Severson D.W."/>
            <person name="Shumway M."/>
            <person name="Sisk P."/>
            <person name="Stolte C."/>
            <person name="Zeng Q."/>
            <person name="Eisenstadt E."/>
            <person name="Fraser-Liggett C."/>
            <person name="Strausberg R."/>
            <person name="Galagan J."/>
            <person name="Birren B."/>
            <person name="Collins F.H."/>
        </authorList>
    </citation>
    <scope>NUCLEOTIDE SEQUENCE [LARGE SCALE GENOMIC DNA]</scope>
    <source>
        <strain evidence="8">JHB</strain>
    </source>
</reference>
<dbReference type="InterPro" id="IPR050517">
    <property type="entry name" value="DDR_Repair_Kinase"/>
</dbReference>
<gene>
    <name evidence="9" type="primary">6039133</name>
    <name evidence="8" type="ORF">CpipJ_CPIJ007258</name>
</gene>
<accession>B0WJB0</accession>
<keyword evidence="2" id="KW-0808">Transferase</keyword>
<dbReference type="InterPro" id="IPR018936">
    <property type="entry name" value="PI3/4_kinase_CS"/>
</dbReference>
<keyword evidence="5" id="KW-0067">ATP-binding</keyword>
<evidence type="ECO:0000313" key="9">
    <source>
        <dbReference type="EnsemblMetazoa" id="CPIJ007258-PA"/>
    </source>
</evidence>
<dbReference type="HOGENOM" id="CLU_1023980_0_0_1"/>
<sequence>MNEKSKSPESGFDPPSFGLIMLKFNELRYKIKEDALKRALFEMAVSPESFFNLRANFARSLVAMNVACWILGIGDRHTSNVLIDRSNGRLAGVDFGIAFGAGARDQPIPEMVPFRLTPQFVSVMEPMRTAGLMHKCSVYTLACLRSSRKLLKSCLEVFVREPTLDWLEAARYRFQQDENKAAFAWDPQTRINIAIRKLNGANPKVLVAEELRLGQVAQNPEFLAGYLKLLQVSVPNLAEGNLSVEQQVECLLQMATSGSILGIAYAGWFPWF</sequence>
<dbReference type="VEuPathDB" id="VectorBase:CQUJHB001902"/>
<dbReference type="EC" id="2.7.11.1" evidence="1"/>
<evidence type="ECO:0000256" key="3">
    <source>
        <dbReference type="ARBA" id="ARBA00022741"/>
    </source>
</evidence>
<feature type="domain" description="FATC" evidence="7">
    <location>
        <begin position="240"/>
        <end position="272"/>
    </location>
</feature>
<name>B0WJB0_CULQU</name>
<dbReference type="PROSITE" id="PS00916">
    <property type="entry name" value="PI3_4_KINASE_2"/>
    <property type="match status" value="1"/>
</dbReference>
<dbReference type="EnsemblMetazoa" id="CPIJ007258-RA">
    <property type="protein sequence ID" value="CPIJ007258-PA"/>
    <property type="gene ID" value="CPIJ007258"/>
</dbReference>
<dbReference type="STRING" id="7176.B0WJB0"/>
<protein>
    <recommendedName>
        <fullName evidence="1">non-specific serine/threonine protein kinase</fullName>
        <ecNumber evidence="1">2.7.11.1</ecNumber>
    </recommendedName>
</protein>
<keyword evidence="10" id="KW-1185">Reference proteome</keyword>
<reference evidence="9" key="2">
    <citation type="submission" date="2021-02" db="UniProtKB">
        <authorList>
            <consortium name="EnsemblMetazoa"/>
        </authorList>
    </citation>
    <scope>IDENTIFICATION</scope>
    <source>
        <strain evidence="9">JHB</strain>
    </source>
</reference>
<dbReference type="PROSITE" id="PS51190">
    <property type="entry name" value="FATC"/>
    <property type="match status" value="1"/>
</dbReference>
<evidence type="ECO:0000313" key="8">
    <source>
        <dbReference type="EMBL" id="EDS29045.1"/>
    </source>
</evidence>
<keyword evidence="3" id="KW-0547">Nucleotide-binding</keyword>
<feature type="domain" description="PI3K/PI4K catalytic" evidence="6">
    <location>
        <begin position="1"/>
        <end position="209"/>
    </location>
</feature>
<dbReference type="InterPro" id="IPR003152">
    <property type="entry name" value="FATC_dom"/>
</dbReference>
<organism>
    <name type="scientific">Culex quinquefasciatus</name>
    <name type="common">Southern house mosquito</name>
    <name type="synonym">Culex pungens</name>
    <dbReference type="NCBI Taxonomy" id="7176"/>
    <lineage>
        <taxon>Eukaryota</taxon>
        <taxon>Metazoa</taxon>
        <taxon>Ecdysozoa</taxon>
        <taxon>Arthropoda</taxon>
        <taxon>Hexapoda</taxon>
        <taxon>Insecta</taxon>
        <taxon>Pterygota</taxon>
        <taxon>Neoptera</taxon>
        <taxon>Endopterygota</taxon>
        <taxon>Diptera</taxon>
        <taxon>Nematocera</taxon>
        <taxon>Culicoidea</taxon>
        <taxon>Culicidae</taxon>
        <taxon>Culicinae</taxon>
        <taxon>Culicini</taxon>
        <taxon>Culex</taxon>
        <taxon>Culex</taxon>
    </lineage>
</organism>
<evidence type="ECO:0000256" key="5">
    <source>
        <dbReference type="ARBA" id="ARBA00022840"/>
    </source>
</evidence>
<evidence type="ECO:0000256" key="1">
    <source>
        <dbReference type="ARBA" id="ARBA00012513"/>
    </source>
</evidence>
<dbReference type="KEGG" id="cqu:CpipJ_CPIJ007258"/>
<dbReference type="GO" id="GO:0008630">
    <property type="term" value="P:intrinsic apoptotic signaling pathway in response to DNA damage"/>
    <property type="evidence" value="ECO:0007669"/>
    <property type="project" value="TreeGrafter"/>
</dbReference>
<dbReference type="Pfam" id="PF02260">
    <property type="entry name" value="FATC"/>
    <property type="match status" value="1"/>
</dbReference>